<dbReference type="PANTHER" id="PTHR10094:SF25">
    <property type="entry name" value="SCP2 STEROL-BINDING DOMAIN-CONTAINING PROTEIN 1"/>
    <property type="match status" value="1"/>
</dbReference>
<proteinExistence type="predicted"/>
<evidence type="ECO:0000259" key="1">
    <source>
        <dbReference type="Pfam" id="PF02036"/>
    </source>
</evidence>
<dbReference type="GO" id="GO:0005829">
    <property type="term" value="C:cytosol"/>
    <property type="evidence" value="ECO:0007669"/>
    <property type="project" value="TreeGrafter"/>
</dbReference>
<dbReference type="EMBL" id="BMXF01000001">
    <property type="protein sequence ID" value="GHB55174.1"/>
    <property type="molecule type" value="Genomic_DNA"/>
</dbReference>
<keyword evidence="3" id="KW-1185">Reference proteome</keyword>
<dbReference type="Proteomes" id="UP000598271">
    <property type="component" value="Unassembled WGS sequence"/>
</dbReference>
<dbReference type="InterPro" id="IPR003033">
    <property type="entry name" value="SCP2_sterol-bd_dom"/>
</dbReference>
<protein>
    <submittedName>
        <fullName evidence="2">Sterol-binding protein</fullName>
    </submittedName>
</protein>
<feature type="domain" description="SCP2" evidence="1">
    <location>
        <begin position="31"/>
        <end position="97"/>
    </location>
</feature>
<comment type="caution">
    <text evidence="2">The sequence shown here is derived from an EMBL/GenBank/DDBJ whole genome shotgun (WGS) entry which is preliminary data.</text>
</comment>
<organism evidence="2 3">
    <name type="scientific">Persicitalea jodogahamensis</name>
    <dbReference type="NCBI Taxonomy" id="402147"/>
    <lineage>
        <taxon>Bacteria</taxon>
        <taxon>Pseudomonadati</taxon>
        <taxon>Bacteroidota</taxon>
        <taxon>Cytophagia</taxon>
        <taxon>Cytophagales</taxon>
        <taxon>Spirosomataceae</taxon>
        <taxon>Persicitalea</taxon>
    </lineage>
</organism>
<name>A0A8J3G7E0_9BACT</name>
<sequence>MSLNTLTDRIRTVVGTDSDTKAKVKFETDEGFVFIDTTQVPNVVANEDKDADCTLKISTNNALKMLDGDLNPMMAYMTGKLKIEGDMGVAMKIAQTFS</sequence>
<dbReference type="AlphaFoldDB" id="A0A8J3G7E0"/>
<dbReference type="PANTHER" id="PTHR10094">
    <property type="entry name" value="STEROL CARRIER PROTEIN 2 SCP-2 FAMILY PROTEIN"/>
    <property type="match status" value="1"/>
</dbReference>
<dbReference type="Gene3D" id="3.30.1050.10">
    <property type="entry name" value="SCP2 sterol-binding domain"/>
    <property type="match status" value="1"/>
</dbReference>
<evidence type="ECO:0000313" key="3">
    <source>
        <dbReference type="Proteomes" id="UP000598271"/>
    </source>
</evidence>
<dbReference type="RefSeq" id="WP_189562813.1">
    <property type="nucleotide sequence ID" value="NZ_BMXF01000001.1"/>
</dbReference>
<gene>
    <name evidence="2" type="ORF">GCM10007390_05440</name>
</gene>
<evidence type="ECO:0000313" key="2">
    <source>
        <dbReference type="EMBL" id="GHB55174.1"/>
    </source>
</evidence>
<dbReference type="Pfam" id="PF02036">
    <property type="entry name" value="SCP2"/>
    <property type="match status" value="1"/>
</dbReference>
<reference evidence="2 3" key="1">
    <citation type="journal article" date="2014" name="Int. J. Syst. Evol. Microbiol.">
        <title>Complete genome sequence of Corynebacterium casei LMG S-19264T (=DSM 44701T), isolated from a smear-ripened cheese.</title>
        <authorList>
            <consortium name="US DOE Joint Genome Institute (JGI-PGF)"/>
            <person name="Walter F."/>
            <person name="Albersmeier A."/>
            <person name="Kalinowski J."/>
            <person name="Ruckert C."/>
        </authorList>
    </citation>
    <scope>NUCLEOTIDE SEQUENCE [LARGE SCALE GENOMIC DNA]</scope>
    <source>
        <strain evidence="2 3">KCTC 12866</strain>
    </source>
</reference>
<dbReference type="SUPFAM" id="SSF55718">
    <property type="entry name" value="SCP-like"/>
    <property type="match status" value="1"/>
</dbReference>
<dbReference type="InterPro" id="IPR036527">
    <property type="entry name" value="SCP2_sterol-bd_dom_sf"/>
</dbReference>
<accession>A0A8J3G7E0</accession>